<protein>
    <submittedName>
        <fullName evidence="1">Uncharacterized protein</fullName>
    </submittedName>
</protein>
<comment type="caution">
    <text evidence="1">The sequence shown here is derived from an EMBL/GenBank/DDBJ whole genome shotgun (WGS) entry which is preliminary data.</text>
</comment>
<keyword evidence="2" id="KW-1185">Reference proteome</keyword>
<gene>
    <name evidence="1" type="ORF">Vadar_000031</name>
</gene>
<reference evidence="1 2" key="1">
    <citation type="journal article" date="2021" name="Hortic Res">
        <title>High-quality reference genome and annotation aids understanding of berry development for evergreen blueberry (Vaccinium darrowii).</title>
        <authorList>
            <person name="Yu J."/>
            <person name="Hulse-Kemp A.M."/>
            <person name="Babiker E."/>
            <person name="Staton M."/>
        </authorList>
    </citation>
    <scope>NUCLEOTIDE SEQUENCE [LARGE SCALE GENOMIC DNA]</scope>
    <source>
        <strain evidence="2">cv. NJ 8807/NJ 8810</strain>
        <tissue evidence="1">Young leaf</tissue>
    </source>
</reference>
<sequence>MQLDDGHGESSSTTDIDPISWSSTASRSSCRSRIRFGLLDLPFGYSEAAPEKKGTLVAPQFTHIEAGNLQFSGRMAGLYHYEVAA</sequence>
<organism evidence="1 2">
    <name type="scientific">Vaccinium darrowii</name>
    <dbReference type="NCBI Taxonomy" id="229202"/>
    <lineage>
        <taxon>Eukaryota</taxon>
        <taxon>Viridiplantae</taxon>
        <taxon>Streptophyta</taxon>
        <taxon>Embryophyta</taxon>
        <taxon>Tracheophyta</taxon>
        <taxon>Spermatophyta</taxon>
        <taxon>Magnoliopsida</taxon>
        <taxon>eudicotyledons</taxon>
        <taxon>Gunneridae</taxon>
        <taxon>Pentapetalae</taxon>
        <taxon>asterids</taxon>
        <taxon>Ericales</taxon>
        <taxon>Ericaceae</taxon>
        <taxon>Vaccinioideae</taxon>
        <taxon>Vaccinieae</taxon>
        <taxon>Vaccinium</taxon>
    </lineage>
</organism>
<proteinExistence type="predicted"/>
<dbReference type="Proteomes" id="UP000828048">
    <property type="component" value="Chromosome 5"/>
</dbReference>
<evidence type="ECO:0000313" key="2">
    <source>
        <dbReference type="Proteomes" id="UP000828048"/>
    </source>
</evidence>
<dbReference type="EMBL" id="CM037155">
    <property type="protein sequence ID" value="KAH7845253.1"/>
    <property type="molecule type" value="Genomic_DNA"/>
</dbReference>
<accession>A0ACB7XWC0</accession>
<evidence type="ECO:0000313" key="1">
    <source>
        <dbReference type="EMBL" id="KAH7845253.1"/>
    </source>
</evidence>
<name>A0ACB7XWC0_9ERIC</name>